<evidence type="ECO:0000313" key="12">
    <source>
        <dbReference type="EMBL" id="SEK28818.1"/>
    </source>
</evidence>
<evidence type="ECO:0000256" key="3">
    <source>
        <dbReference type="ARBA" id="ARBA00008281"/>
    </source>
</evidence>
<keyword evidence="12" id="KW-0966">Cell projection</keyword>
<dbReference type="GO" id="GO:0009425">
    <property type="term" value="C:bacterial-type flagellum basal body"/>
    <property type="evidence" value="ECO:0007669"/>
    <property type="project" value="InterPro"/>
</dbReference>
<evidence type="ECO:0000256" key="8">
    <source>
        <dbReference type="ARBA" id="ARBA00022989"/>
    </source>
</evidence>
<dbReference type="STRING" id="1429083.GCA_001885685_02253"/>
<gene>
    <name evidence="12" type="ORF">SAMN05216214_101312</name>
</gene>
<keyword evidence="6" id="KW-0812">Transmembrane</keyword>
<evidence type="ECO:0000256" key="11">
    <source>
        <dbReference type="SAM" id="SignalP"/>
    </source>
</evidence>
<dbReference type="GO" id="GO:0005886">
    <property type="term" value="C:plasma membrane"/>
    <property type="evidence" value="ECO:0007669"/>
    <property type="project" value="UniProtKB-SubCell"/>
</dbReference>
<keyword evidence="10" id="KW-0997">Cell inner membrane</keyword>
<dbReference type="Proteomes" id="UP000185766">
    <property type="component" value="Unassembled WGS sequence"/>
</dbReference>
<keyword evidence="4" id="KW-1003">Cell membrane</keyword>
<evidence type="ECO:0000256" key="7">
    <source>
        <dbReference type="ARBA" id="ARBA00022779"/>
    </source>
</evidence>
<comment type="function">
    <text evidence="1 10">Controls the rotational direction of flagella during chemotaxis.</text>
</comment>
<keyword evidence="13" id="KW-1185">Reference proteome</keyword>
<keyword evidence="12" id="KW-0969">Cilium</keyword>
<evidence type="ECO:0000256" key="9">
    <source>
        <dbReference type="ARBA" id="ARBA00023136"/>
    </source>
</evidence>
<dbReference type="PANTHER" id="PTHR35091">
    <property type="entry name" value="FLAGELLAR PROTEIN FLIL"/>
    <property type="match status" value="1"/>
</dbReference>
<dbReference type="GO" id="GO:0071978">
    <property type="term" value="P:bacterial-type flagellum-dependent swarming motility"/>
    <property type="evidence" value="ECO:0007669"/>
    <property type="project" value="TreeGrafter"/>
</dbReference>
<organism evidence="12 13">
    <name type="scientific">Atopomonas hussainii</name>
    <dbReference type="NCBI Taxonomy" id="1429083"/>
    <lineage>
        <taxon>Bacteria</taxon>
        <taxon>Pseudomonadati</taxon>
        <taxon>Pseudomonadota</taxon>
        <taxon>Gammaproteobacteria</taxon>
        <taxon>Pseudomonadales</taxon>
        <taxon>Pseudomonadaceae</taxon>
        <taxon>Atopomonas</taxon>
    </lineage>
</organism>
<sequence length="140" mass="15150">MKKLTALLAAALLALAMPVLAEEEEAAEGEAPPKPQAQYVTMTPAFVGNYGVGPRIKFFKAEVSLRVSSDEAKAQVEANQPLLRNQLVMLFNSQPDEALASVEAKEALRKQALAEVQKALKEETGAEQVEDLLFTNLIAQ</sequence>
<dbReference type="AlphaFoldDB" id="A0A1H7FS69"/>
<comment type="subcellular location">
    <subcellularLocation>
        <location evidence="10">Cell inner membrane</location>
    </subcellularLocation>
    <subcellularLocation>
        <location evidence="2">Cell membrane</location>
        <topology evidence="2">Single-pass membrane protein</topology>
    </subcellularLocation>
</comment>
<evidence type="ECO:0000256" key="2">
    <source>
        <dbReference type="ARBA" id="ARBA00004162"/>
    </source>
</evidence>
<keyword evidence="9 10" id="KW-0472">Membrane</keyword>
<evidence type="ECO:0000256" key="5">
    <source>
        <dbReference type="ARBA" id="ARBA00022500"/>
    </source>
</evidence>
<dbReference type="EMBL" id="FOAS01000001">
    <property type="protein sequence ID" value="SEK28818.1"/>
    <property type="molecule type" value="Genomic_DNA"/>
</dbReference>
<feature type="chain" id="PRO_5010374399" description="Flagellar protein FliL" evidence="11">
    <location>
        <begin position="22"/>
        <end position="140"/>
    </location>
</feature>
<dbReference type="GO" id="GO:0006935">
    <property type="term" value="P:chemotaxis"/>
    <property type="evidence" value="ECO:0007669"/>
    <property type="project" value="UniProtKB-KW"/>
</dbReference>
<feature type="signal peptide" evidence="11">
    <location>
        <begin position="1"/>
        <end position="21"/>
    </location>
</feature>
<evidence type="ECO:0000256" key="1">
    <source>
        <dbReference type="ARBA" id="ARBA00002254"/>
    </source>
</evidence>
<dbReference type="PANTHER" id="PTHR35091:SF2">
    <property type="entry name" value="FLAGELLAR PROTEIN FLIL"/>
    <property type="match status" value="1"/>
</dbReference>
<keyword evidence="8" id="KW-1133">Transmembrane helix</keyword>
<keyword evidence="7 10" id="KW-0283">Flagellar rotation</keyword>
<accession>A0A1H7FS69</accession>
<protein>
    <recommendedName>
        <fullName evidence="10">Flagellar protein FliL</fullName>
    </recommendedName>
</protein>
<evidence type="ECO:0000256" key="6">
    <source>
        <dbReference type="ARBA" id="ARBA00022692"/>
    </source>
</evidence>
<evidence type="ECO:0000313" key="13">
    <source>
        <dbReference type="Proteomes" id="UP000185766"/>
    </source>
</evidence>
<evidence type="ECO:0000256" key="4">
    <source>
        <dbReference type="ARBA" id="ARBA00022475"/>
    </source>
</evidence>
<proteinExistence type="inferred from homology"/>
<comment type="similarity">
    <text evidence="3 10">Belongs to the FliL family.</text>
</comment>
<dbReference type="Pfam" id="PF03748">
    <property type="entry name" value="FliL"/>
    <property type="match status" value="1"/>
</dbReference>
<name>A0A1H7FS69_9GAMM</name>
<keyword evidence="11" id="KW-0732">Signal</keyword>
<reference evidence="12 13" key="1">
    <citation type="submission" date="2016-10" db="EMBL/GenBank/DDBJ databases">
        <authorList>
            <person name="de Groot N.N."/>
        </authorList>
    </citation>
    <scope>NUCLEOTIDE SEQUENCE [LARGE SCALE GENOMIC DNA]</scope>
    <source>
        <strain evidence="12 13">JCM 19513</strain>
    </source>
</reference>
<evidence type="ECO:0000256" key="10">
    <source>
        <dbReference type="RuleBase" id="RU364125"/>
    </source>
</evidence>
<keyword evidence="12" id="KW-0282">Flagellum</keyword>
<keyword evidence="5 10" id="KW-0145">Chemotaxis</keyword>
<dbReference type="InterPro" id="IPR005503">
    <property type="entry name" value="FliL"/>
</dbReference>